<evidence type="ECO:0000313" key="1">
    <source>
        <dbReference type="EMBL" id="PIL20550.1"/>
    </source>
</evidence>
<dbReference type="AlphaFoldDB" id="A0A2G8RG72"/>
<gene>
    <name evidence="1" type="ORF">P775_08450</name>
</gene>
<comment type="caution">
    <text evidence="1">The sequence shown here is derived from an EMBL/GenBank/DDBJ whole genome shotgun (WGS) entry which is preliminary data.</text>
</comment>
<name>A0A2G8RG72_9RHOB</name>
<dbReference type="RefSeq" id="WP_099910497.1">
    <property type="nucleotide sequence ID" value="NZ_AWWI01000060.1"/>
</dbReference>
<evidence type="ECO:0000313" key="2">
    <source>
        <dbReference type="Proteomes" id="UP000231259"/>
    </source>
</evidence>
<dbReference type="OrthoDB" id="7876368at2"/>
<keyword evidence="2" id="KW-1185">Reference proteome</keyword>
<sequence>MQTQDTFDRSEDIAEALHEQEGLELALIGFIEHQRLSVDIEQVLFALIHAQGHCRRRAQALTRDIALSDRRTDGEHPRLS</sequence>
<accession>A0A2G8RG72</accession>
<reference evidence="1 2" key="1">
    <citation type="submission" date="2013-09" db="EMBL/GenBank/DDBJ databases">
        <title>Genome sequencing of Phaeobacter antarcticus sp. nov. SM1211.</title>
        <authorList>
            <person name="Zhang X.-Y."/>
            <person name="Liu C."/>
            <person name="Chen X.-L."/>
            <person name="Xie B.-B."/>
            <person name="Qin Q.-L."/>
            <person name="Rong J.-C."/>
            <person name="Zhang Y.-Z."/>
        </authorList>
    </citation>
    <scope>NUCLEOTIDE SEQUENCE [LARGE SCALE GENOMIC DNA]</scope>
    <source>
        <strain evidence="1 2">SM1211</strain>
    </source>
</reference>
<organism evidence="1 2">
    <name type="scientific">Puniceibacterium antarcticum</name>
    <dbReference type="NCBI Taxonomy" id="1206336"/>
    <lineage>
        <taxon>Bacteria</taxon>
        <taxon>Pseudomonadati</taxon>
        <taxon>Pseudomonadota</taxon>
        <taxon>Alphaproteobacteria</taxon>
        <taxon>Rhodobacterales</taxon>
        <taxon>Paracoccaceae</taxon>
        <taxon>Puniceibacterium</taxon>
    </lineage>
</organism>
<proteinExistence type="predicted"/>
<dbReference type="EMBL" id="AWWI01000060">
    <property type="protein sequence ID" value="PIL20550.1"/>
    <property type="molecule type" value="Genomic_DNA"/>
</dbReference>
<protein>
    <submittedName>
        <fullName evidence="1">Uncharacterized protein</fullName>
    </submittedName>
</protein>
<dbReference type="Proteomes" id="UP000231259">
    <property type="component" value="Unassembled WGS sequence"/>
</dbReference>